<sequence length="258" mass="28968">MLLCLNVMIAESRHGRGLTGQMASLLSRANQVLSTTVEKRHPAGSTRQPQQQLDHQHRCPPVDDSKTASISASDRACASSLMTCTGLDQAPMAMLEQFSRLDATERKRLQNQEDRLITVCLHNLISFMVMMHVDKGAICTRVRRIQARCRLASSFSWTLSNLLDQLSYLVFDKLLVFRDANDIVVKRWALSCISSVRLSSDGRTVVITLSQPDQDTQTESFRCDKAKQTLTVIRQVMEKYSPAKDSGKGYLASIYQKL</sequence>
<gene>
    <name evidence="3" type="ORF">DEA37_0014590</name>
</gene>
<dbReference type="Proteomes" id="UP000324629">
    <property type="component" value="Unassembled WGS sequence"/>
</dbReference>
<dbReference type="GO" id="GO:0042981">
    <property type="term" value="P:regulation of apoptotic process"/>
    <property type="evidence" value="ECO:0007669"/>
    <property type="project" value="TreeGrafter"/>
</dbReference>
<evidence type="ECO:0000256" key="1">
    <source>
        <dbReference type="SAM" id="MobiDB-lite"/>
    </source>
</evidence>
<reference evidence="3 4" key="1">
    <citation type="journal article" date="2019" name="Gigascience">
        <title>Whole-genome sequence of the oriental lung fluke Paragonimus westermani.</title>
        <authorList>
            <person name="Oey H."/>
            <person name="Zakrzewski M."/>
            <person name="Narain K."/>
            <person name="Devi K.R."/>
            <person name="Agatsuma T."/>
            <person name="Nawaratna S."/>
            <person name="Gobert G.N."/>
            <person name="Jones M.K."/>
            <person name="Ragan M.A."/>
            <person name="McManus D.P."/>
            <person name="Krause L."/>
        </authorList>
    </citation>
    <scope>NUCLEOTIDE SEQUENCE [LARGE SCALE GENOMIC DNA]</scope>
    <source>
        <strain evidence="3 4">IND2009</strain>
    </source>
</reference>
<name>A0A5J4NMR1_9TREM</name>
<dbReference type="Pfam" id="PF23629">
    <property type="entry name" value="Death_MADD"/>
    <property type="match status" value="1"/>
</dbReference>
<feature type="region of interest" description="Disordered" evidence="1">
    <location>
        <begin position="37"/>
        <end position="65"/>
    </location>
</feature>
<dbReference type="GO" id="GO:0032483">
    <property type="term" value="P:regulation of Rab protein signal transduction"/>
    <property type="evidence" value="ECO:0007669"/>
    <property type="project" value="TreeGrafter"/>
</dbReference>
<dbReference type="InterPro" id="IPR039980">
    <property type="entry name" value="MADD"/>
</dbReference>
<dbReference type="AlphaFoldDB" id="A0A5J4NMR1"/>
<feature type="compositionally biased region" description="Basic and acidic residues" evidence="1">
    <location>
        <begin position="54"/>
        <end position="65"/>
    </location>
</feature>
<comment type="caution">
    <text evidence="3">The sequence shown here is derived from an EMBL/GenBank/DDBJ whole genome shotgun (WGS) entry which is preliminary data.</text>
</comment>
<dbReference type="GO" id="GO:0005085">
    <property type="term" value="F:guanyl-nucleotide exchange factor activity"/>
    <property type="evidence" value="ECO:0007669"/>
    <property type="project" value="TreeGrafter"/>
</dbReference>
<evidence type="ECO:0000313" key="3">
    <source>
        <dbReference type="EMBL" id="KAA3676328.1"/>
    </source>
</evidence>
<protein>
    <recommendedName>
        <fullName evidence="2">MAP kinase-activating death domain-containing protein</fullName>
    </recommendedName>
</protein>
<keyword evidence="4" id="KW-1185">Reference proteome</keyword>
<organism evidence="3 4">
    <name type="scientific">Paragonimus westermani</name>
    <dbReference type="NCBI Taxonomy" id="34504"/>
    <lineage>
        <taxon>Eukaryota</taxon>
        <taxon>Metazoa</taxon>
        <taxon>Spiralia</taxon>
        <taxon>Lophotrochozoa</taxon>
        <taxon>Platyhelminthes</taxon>
        <taxon>Trematoda</taxon>
        <taxon>Digenea</taxon>
        <taxon>Plagiorchiida</taxon>
        <taxon>Troglotremata</taxon>
        <taxon>Troglotrematidae</taxon>
        <taxon>Paragonimus</taxon>
    </lineage>
</organism>
<evidence type="ECO:0000313" key="4">
    <source>
        <dbReference type="Proteomes" id="UP000324629"/>
    </source>
</evidence>
<dbReference type="PANTHER" id="PTHR13008:SF7">
    <property type="entry name" value="MAP KINASE-ACTIVATING DEATH DOMAIN PROTEIN"/>
    <property type="match status" value="1"/>
</dbReference>
<feature type="domain" description="MAP kinase-activating death" evidence="2">
    <location>
        <begin position="86"/>
        <end position="150"/>
    </location>
</feature>
<evidence type="ECO:0000259" key="2">
    <source>
        <dbReference type="Pfam" id="PF23629"/>
    </source>
</evidence>
<dbReference type="EMBL" id="QNGE01002046">
    <property type="protein sequence ID" value="KAA3676328.1"/>
    <property type="molecule type" value="Genomic_DNA"/>
</dbReference>
<proteinExistence type="predicted"/>
<dbReference type="GO" id="GO:0005829">
    <property type="term" value="C:cytosol"/>
    <property type="evidence" value="ECO:0007669"/>
    <property type="project" value="TreeGrafter"/>
</dbReference>
<accession>A0A5J4NMR1</accession>
<dbReference type="PANTHER" id="PTHR13008">
    <property type="entry name" value="MAP-KINASE ACTIVATING DEATH DOMAIN PROTEIN MADD /DENN/AEX-3 C.ELEGANS"/>
    <property type="match status" value="1"/>
</dbReference>
<dbReference type="InterPro" id="IPR056574">
    <property type="entry name" value="Death_MADD"/>
</dbReference>